<dbReference type="AlphaFoldDB" id="A0A0K8MDS6"/>
<evidence type="ECO:0008006" key="4">
    <source>
        <dbReference type="Google" id="ProtNLM"/>
    </source>
</evidence>
<keyword evidence="1" id="KW-0812">Transmembrane</keyword>
<reference evidence="2 3" key="1">
    <citation type="submission" date="2015-03" db="EMBL/GenBank/DDBJ databases">
        <title>Caedibacter varicaedens, whole genome shotgun sequence.</title>
        <authorList>
            <person name="Suzuki H."/>
            <person name="Dapper A.L."/>
            <person name="Gibson A.K."/>
            <person name="Jackson C."/>
            <person name="Lee H."/>
            <person name="Pejaver V.R."/>
            <person name="Doak T."/>
            <person name="Lynch M."/>
        </authorList>
    </citation>
    <scope>NUCLEOTIDE SEQUENCE [LARGE SCALE GENOMIC DNA]</scope>
</reference>
<proteinExistence type="predicted"/>
<keyword evidence="1" id="KW-1133">Transmembrane helix</keyword>
<evidence type="ECO:0000256" key="1">
    <source>
        <dbReference type="SAM" id="Phobius"/>
    </source>
</evidence>
<gene>
    <name evidence="2" type="ORF">Cva_01291</name>
</gene>
<sequence>MGTSLPIVTHALRKTMPGGAVIGKFYGLNIFGAAFGALVTGFLLNPYFDMSDTVRFVAVGNFFISLLALLLLKIQGDYGDEVPIRKDYDHERKAQLQDFIFFLYHRFHCDWLRNIFL</sequence>
<feature type="transmembrane region" description="Helical" evidence="1">
    <location>
        <begin position="25"/>
        <end position="48"/>
    </location>
</feature>
<protein>
    <recommendedName>
        <fullName evidence="4">Major Facilitator Superfamily protein</fullName>
    </recommendedName>
</protein>
<dbReference type="STRING" id="1629334.Cva_01291"/>
<keyword evidence="3" id="KW-1185">Reference proteome</keyword>
<name>A0A0K8MDS6_9PROT</name>
<keyword evidence="1" id="KW-0472">Membrane</keyword>
<accession>A0A0K8MDS6</accession>
<comment type="caution">
    <text evidence="2">The sequence shown here is derived from an EMBL/GenBank/DDBJ whole genome shotgun (WGS) entry which is preliminary data.</text>
</comment>
<dbReference type="OrthoDB" id="9793120at2"/>
<evidence type="ECO:0000313" key="3">
    <source>
        <dbReference type="Proteomes" id="UP000036771"/>
    </source>
</evidence>
<evidence type="ECO:0000313" key="2">
    <source>
        <dbReference type="EMBL" id="GAO98627.1"/>
    </source>
</evidence>
<organism evidence="2 3">
    <name type="scientific">Caedimonas varicaedens</name>
    <dbReference type="NCBI Taxonomy" id="1629334"/>
    <lineage>
        <taxon>Bacteria</taxon>
        <taxon>Pseudomonadati</taxon>
        <taxon>Pseudomonadota</taxon>
        <taxon>Alphaproteobacteria</taxon>
        <taxon>Holosporales</taxon>
        <taxon>Caedimonadaceae</taxon>
        <taxon>Caedimonas</taxon>
    </lineage>
</organism>
<dbReference type="EMBL" id="BBVC01000073">
    <property type="protein sequence ID" value="GAO98627.1"/>
    <property type="molecule type" value="Genomic_DNA"/>
</dbReference>
<dbReference type="Proteomes" id="UP000036771">
    <property type="component" value="Unassembled WGS sequence"/>
</dbReference>
<feature type="transmembrane region" description="Helical" evidence="1">
    <location>
        <begin position="54"/>
        <end position="72"/>
    </location>
</feature>